<dbReference type="EMBL" id="LAZR01000685">
    <property type="protein sequence ID" value="KKN60701.1"/>
    <property type="molecule type" value="Genomic_DNA"/>
</dbReference>
<dbReference type="AlphaFoldDB" id="A0A0F9UHI2"/>
<comment type="caution">
    <text evidence="1">The sequence shown here is derived from an EMBL/GenBank/DDBJ whole genome shotgun (WGS) entry which is preliminary data.</text>
</comment>
<reference evidence="1" key="1">
    <citation type="journal article" date="2015" name="Nature">
        <title>Complex archaea that bridge the gap between prokaryotes and eukaryotes.</title>
        <authorList>
            <person name="Spang A."/>
            <person name="Saw J.H."/>
            <person name="Jorgensen S.L."/>
            <person name="Zaremba-Niedzwiedzka K."/>
            <person name="Martijn J."/>
            <person name="Lind A.E."/>
            <person name="van Eijk R."/>
            <person name="Schleper C."/>
            <person name="Guy L."/>
            <person name="Ettema T.J."/>
        </authorList>
    </citation>
    <scope>NUCLEOTIDE SEQUENCE</scope>
</reference>
<accession>A0A0F9UHI2</accession>
<protein>
    <submittedName>
        <fullName evidence="1">Uncharacterized protein</fullName>
    </submittedName>
</protein>
<organism evidence="1">
    <name type="scientific">marine sediment metagenome</name>
    <dbReference type="NCBI Taxonomy" id="412755"/>
    <lineage>
        <taxon>unclassified sequences</taxon>
        <taxon>metagenomes</taxon>
        <taxon>ecological metagenomes</taxon>
    </lineage>
</organism>
<name>A0A0F9UHI2_9ZZZZ</name>
<sequence length="121" mass="13009">MNYCSLELHVGHSPEHCIDIEGVDGTVVTACMRCLLKLVLAGAGTADPIATEYLSTSPPLQLPPFRCDVSCPFLEQPKAMGGATSDRGLCTMLHDEVTVLHPACNTTDWRKRIAAEVGLLD</sequence>
<proteinExistence type="predicted"/>
<evidence type="ECO:0000313" key="1">
    <source>
        <dbReference type="EMBL" id="KKN60701.1"/>
    </source>
</evidence>
<gene>
    <name evidence="1" type="ORF">LCGC14_0529000</name>
</gene>